<name>A0AAD4N2Q3_9BILA</name>
<dbReference type="Proteomes" id="UP001201812">
    <property type="component" value="Unassembled WGS sequence"/>
</dbReference>
<comment type="caution">
    <text evidence="3">The sequence shown here is derived from an EMBL/GenBank/DDBJ whole genome shotgun (WGS) entry which is preliminary data.</text>
</comment>
<feature type="signal peptide" evidence="2">
    <location>
        <begin position="1"/>
        <end position="24"/>
    </location>
</feature>
<organism evidence="3 4">
    <name type="scientific">Ditylenchus destructor</name>
    <dbReference type="NCBI Taxonomy" id="166010"/>
    <lineage>
        <taxon>Eukaryota</taxon>
        <taxon>Metazoa</taxon>
        <taxon>Ecdysozoa</taxon>
        <taxon>Nematoda</taxon>
        <taxon>Chromadorea</taxon>
        <taxon>Rhabditida</taxon>
        <taxon>Tylenchina</taxon>
        <taxon>Tylenchomorpha</taxon>
        <taxon>Sphaerularioidea</taxon>
        <taxon>Anguinidae</taxon>
        <taxon>Anguininae</taxon>
        <taxon>Ditylenchus</taxon>
    </lineage>
</organism>
<accession>A0AAD4N2Q3</accession>
<keyword evidence="1" id="KW-1133">Transmembrane helix</keyword>
<evidence type="ECO:0000256" key="1">
    <source>
        <dbReference type="SAM" id="Phobius"/>
    </source>
</evidence>
<evidence type="ECO:0000313" key="4">
    <source>
        <dbReference type="Proteomes" id="UP001201812"/>
    </source>
</evidence>
<protein>
    <submittedName>
        <fullName evidence="3">Uncharacterized protein</fullName>
    </submittedName>
</protein>
<proteinExistence type="predicted"/>
<keyword evidence="2" id="KW-0732">Signal</keyword>
<evidence type="ECO:0000256" key="2">
    <source>
        <dbReference type="SAM" id="SignalP"/>
    </source>
</evidence>
<reference evidence="3" key="1">
    <citation type="submission" date="2022-01" db="EMBL/GenBank/DDBJ databases">
        <title>Genome Sequence Resource for Two Populations of Ditylenchus destructor, the Migratory Endoparasitic Phytonematode.</title>
        <authorList>
            <person name="Zhang H."/>
            <person name="Lin R."/>
            <person name="Xie B."/>
        </authorList>
    </citation>
    <scope>NUCLEOTIDE SEQUENCE</scope>
    <source>
        <strain evidence="3">BazhouSP</strain>
    </source>
</reference>
<dbReference type="AlphaFoldDB" id="A0AAD4N2Q3"/>
<keyword evidence="4" id="KW-1185">Reference proteome</keyword>
<gene>
    <name evidence="3" type="ORF">DdX_10537</name>
</gene>
<keyword evidence="1" id="KW-0812">Transmembrane</keyword>
<feature type="chain" id="PRO_5042141606" evidence="2">
    <location>
        <begin position="25"/>
        <end position="328"/>
    </location>
</feature>
<sequence>MERIQFLGYVLLIFLCINSKPIDAFSKNTDCGRRPFCQAYPDLCTIFAENLLDGFQIGELPWAAKVIVAEGYPTGAKNFNVKECVAVFVSDKDLLVDADCFGYSSNTTDRPENRNTTIHVGNSTLQANSTIPLSNEVVLLSLSPNHTASINASINAVHPICVSTYDEEQIVIEGIVCGFTRDGTRRGYLGLTCRTIEFISDPAPHKNRSTEALENFEDGAAVFNRNSDDNWALVGFTSENSDSHMRLLDNCDVLQAQSQSRVSCPNWRPHLVDYWGHPVSNSKTLESEMNGGSGVIPFIVVGLIILMGVALIVLWMSRNRDRAVYTNI</sequence>
<dbReference type="EMBL" id="JAKKPZ010000024">
    <property type="protein sequence ID" value="KAI1710835.1"/>
    <property type="molecule type" value="Genomic_DNA"/>
</dbReference>
<evidence type="ECO:0000313" key="3">
    <source>
        <dbReference type="EMBL" id="KAI1710835.1"/>
    </source>
</evidence>
<keyword evidence="1" id="KW-0472">Membrane</keyword>
<feature type="transmembrane region" description="Helical" evidence="1">
    <location>
        <begin position="295"/>
        <end position="316"/>
    </location>
</feature>